<keyword evidence="2" id="KW-0812">Transmembrane</keyword>
<keyword evidence="2" id="KW-0472">Membrane</keyword>
<keyword evidence="2" id="KW-1133">Transmembrane helix</keyword>
<sequence>MPRVIITVPEQNPQPYRFQLDRMVVSIGRGSDNDIVVDSGSVSSRHAEMHRVEGGYELADVGSTNGIKYNESRQQIVSLRSGMSVKLGDVSFDFSLTEEELEVLARERPIDQTPVTKEPAIETPLPPAAAPRQRAEPRRRPAYTPVKQSSGGGFGSILVFLILAAAAFYAGMEVRYRKDPNTADSLYQAIMEKIEADKAASKPGQAVDTVPAEVPPAE</sequence>
<dbReference type="Gene3D" id="2.60.200.20">
    <property type="match status" value="1"/>
</dbReference>
<reference evidence="5" key="1">
    <citation type="journal article" date="2019" name="Int. J. Syst. Evol. Microbiol.">
        <title>The Global Catalogue of Microorganisms (GCM) 10K type strain sequencing project: providing services to taxonomists for standard genome sequencing and annotation.</title>
        <authorList>
            <consortium name="The Broad Institute Genomics Platform"/>
            <consortium name="The Broad Institute Genome Sequencing Center for Infectious Disease"/>
            <person name="Wu L."/>
            <person name="Ma J."/>
        </authorList>
    </citation>
    <scope>NUCLEOTIDE SEQUENCE [LARGE SCALE GENOMIC DNA]</scope>
    <source>
        <strain evidence="5">CGMCC 4.7106</strain>
    </source>
</reference>
<evidence type="ECO:0000256" key="1">
    <source>
        <dbReference type="SAM" id="MobiDB-lite"/>
    </source>
</evidence>
<feature type="region of interest" description="Disordered" evidence="1">
    <location>
        <begin position="198"/>
        <end position="218"/>
    </location>
</feature>
<keyword evidence="5" id="KW-1185">Reference proteome</keyword>
<gene>
    <name evidence="4" type="ORF">ACFSSA_10025</name>
</gene>
<accession>A0ABW5D8Z9</accession>
<evidence type="ECO:0000313" key="5">
    <source>
        <dbReference type="Proteomes" id="UP001597375"/>
    </source>
</evidence>
<dbReference type="RefSeq" id="WP_386820303.1">
    <property type="nucleotide sequence ID" value="NZ_JBHUIT010000017.1"/>
</dbReference>
<feature type="transmembrane region" description="Helical" evidence="2">
    <location>
        <begin position="151"/>
        <end position="170"/>
    </location>
</feature>
<evidence type="ECO:0000313" key="4">
    <source>
        <dbReference type="EMBL" id="MFD2257015.1"/>
    </source>
</evidence>
<dbReference type="Pfam" id="PF00498">
    <property type="entry name" value="FHA"/>
    <property type="match status" value="1"/>
</dbReference>
<dbReference type="PROSITE" id="PS50006">
    <property type="entry name" value="FHA_DOMAIN"/>
    <property type="match status" value="1"/>
</dbReference>
<dbReference type="InterPro" id="IPR008984">
    <property type="entry name" value="SMAD_FHA_dom_sf"/>
</dbReference>
<dbReference type="InterPro" id="IPR000253">
    <property type="entry name" value="FHA_dom"/>
</dbReference>
<dbReference type="EMBL" id="JBHUIT010000017">
    <property type="protein sequence ID" value="MFD2257015.1"/>
    <property type="molecule type" value="Genomic_DNA"/>
</dbReference>
<organism evidence="4 5">
    <name type="scientific">Luteolibacter algae</name>
    <dbReference type="NCBI Taxonomy" id="454151"/>
    <lineage>
        <taxon>Bacteria</taxon>
        <taxon>Pseudomonadati</taxon>
        <taxon>Verrucomicrobiota</taxon>
        <taxon>Verrucomicrobiia</taxon>
        <taxon>Verrucomicrobiales</taxon>
        <taxon>Verrucomicrobiaceae</taxon>
        <taxon>Luteolibacter</taxon>
    </lineage>
</organism>
<evidence type="ECO:0000256" key="2">
    <source>
        <dbReference type="SAM" id="Phobius"/>
    </source>
</evidence>
<proteinExistence type="predicted"/>
<dbReference type="SUPFAM" id="SSF49879">
    <property type="entry name" value="SMAD/FHA domain"/>
    <property type="match status" value="1"/>
</dbReference>
<protein>
    <submittedName>
        <fullName evidence="4">FHA domain-containing protein</fullName>
    </submittedName>
</protein>
<feature type="domain" description="FHA" evidence="3">
    <location>
        <begin position="25"/>
        <end position="74"/>
    </location>
</feature>
<evidence type="ECO:0000259" key="3">
    <source>
        <dbReference type="PROSITE" id="PS50006"/>
    </source>
</evidence>
<name>A0ABW5D8Z9_9BACT</name>
<comment type="caution">
    <text evidence="4">The sequence shown here is derived from an EMBL/GenBank/DDBJ whole genome shotgun (WGS) entry which is preliminary data.</text>
</comment>
<feature type="region of interest" description="Disordered" evidence="1">
    <location>
        <begin position="109"/>
        <end position="147"/>
    </location>
</feature>
<dbReference type="Proteomes" id="UP001597375">
    <property type="component" value="Unassembled WGS sequence"/>
</dbReference>
<dbReference type="SMART" id="SM00240">
    <property type="entry name" value="FHA"/>
    <property type="match status" value="1"/>
</dbReference>